<dbReference type="EMBL" id="CP040749">
    <property type="protein sequence ID" value="QCX37393.1"/>
    <property type="molecule type" value="Genomic_DNA"/>
</dbReference>
<protein>
    <submittedName>
        <fullName evidence="1">Uncharacterized protein</fullName>
    </submittedName>
</protein>
<name>A0A5B7TQE0_9FLAO</name>
<keyword evidence="2" id="KW-1185">Reference proteome</keyword>
<evidence type="ECO:0000313" key="1">
    <source>
        <dbReference type="EMBL" id="QCX37393.1"/>
    </source>
</evidence>
<proteinExistence type="predicted"/>
<evidence type="ECO:0000313" key="2">
    <source>
        <dbReference type="Proteomes" id="UP000306229"/>
    </source>
</evidence>
<gene>
    <name evidence="1" type="ORF">FF125_02685</name>
</gene>
<reference evidence="1 2" key="1">
    <citation type="submission" date="2019-05" db="EMBL/GenBank/DDBJ databases">
        <title>Algicella ahnfeltiae gen. nov., sp. nov., a novel marine bacterium of the family Flavobacteriaceae isolated from a red alga.</title>
        <authorList>
            <person name="Nedashkovskaya O.I."/>
            <person name="Kukhlevskiy A.D."/>
            <person name="Kim S.-G."/>
            <person name="Zhukova N.V."/>
            <person name="Mikhailov V.V."/>
        </authorList>
    </citation>
    <scope>NUCLEOTIDE SEQUENCE [LARGE SCALE GENOMIC DNA]</scope>
    <source>
        <strain evidence="1 2">10Alg115</strain>
    </source>
</reference>
<dbReference type="AlphaFoldDB" id="A0A5B7TQE0"/>
<dbReference type="RefSeq" id="WP_138948331.1">
    <property type="nucleotide sequence ID" value="NZ_CP040749.1"/>
</dbReference>
<accession>A0A5B7TQE0</accession>
<dbReference type="Proteomes" id="UP000306229">
    <property type="component" value="Chromosome"/>
</dbReference>
<sequence length="271" mass="31515">MSYSNMKPTNVEVHKELKKWVAKGGMLIYVSHDDDPYQSVSEWWNNGDNKYKWPSEHLFKSLDIDENVDDGVYQCGKGQIYIIRKNPKEFVIEKENDTSYLKTINIVYKKANMNKDLEFKNNLYLERGPFKIVSVLDESVSNKSCEIMGPVIDLFDPTLPVLSKKIIVPGEQGFLYDLTKNKKKLPQVIASDSQISNEITTKNNYTFTFKSPKNTNNVMRIQLPKKPSEINLFDVNQKFITSFKKEWDTETNTLWLPFNNSFEGVNVNLKW</sequence>
<organism evidence="1 2">
    <name type="scientific">Aureibaculum algae</name>
    <dbReference type="NCBI Taxonomy" id="2584122"/>
    <lineage>
        <taxon>Bacteria</taxon>
        <taxon>Pseudomonadati</taxon>
        <taxon>Bacteroidota</taxon>
        <taxon>Flavobacteriia</taxon>
        <taxon>Flavobacteriales</taxon>
        <taxon>Flavobacteriaceae</taxon>
        <taxon>Aureibaculum</taxon>
    </lineage>
</organism>
<dbReference type="KEGG" id="fbe:FF125_02685"/>
<dbReference type="OrthoDB" id="605164at2"/>